<dbReference type="EMBL" id="CP053708">
    <property type="protein sequence ID" value="QKE91815.1"/>
    <property type="molecule type" value="Genomic_DNA"/>
</dbReference>
<proteinExistence type="predicted"/>
<name>A0A6M8HUD8_9PROT</name>
<dbReference type="SUPFAM" id="SSF53474">
    <property type="entry name" value="alpha/beta-Hydrolases"/>
    <property type="match status" value="1"/>
</dbReference>
<feature type="domain" description="Serine aminopeptidase S33" evidence="1">
    <location>
        <begin position="78"/>
        <end position="183"/>
    </location>
</feature>
<keyword evidence="3" id="KW-1185">Reference proteome</keyword>
<dbReference type="PANTHER" id="PTHR12277">
    <property type="entry name" value="ALPHA/BETA HYDROLASE DOMAIN-CONTAINING PROTEIN"/>
    <property type="match status" value="1"/>
</dbReference>
<dbReference type="Pfam" id="PF12146">
    <property type="entry name" value="Hydrolase_4"/>
    <property type="match status" value="1"/>
</dbReference>
<dbReference type="InterPro" id="IPR022742">
    <property type="entry name" value="Hydrolase_4"/>
</dbReference>
<protein>
    <submittedName>
        <fullName evidence="2">Alpha/beta hydrolase</fullName>
    </submittedName>
</protein>
<dbReference type="KEGG" id="lck:HN018_18840"/>
<dbReference type="GO" id="GO:0016787">
    <property type="term" value="F:hydrolase activity"/>
    <property type="evidence" value="ECO:0007669"/>
    <property type="project" value="UniProtKB-KW"/>
</dbReference>
<dbReference type="Gene3D" id="3.40.50.1820">
    <property type="entry name" value="alpha/beta hydrolase"/>
    <property type="match status" value="1"/>
</dbReference>
<dbReference type="RefSeq" id="WP_171835088.1">
    <property type="nucleotide sequence ID" value="NZ_CP053708.1"/>
</dbReference>
<evidence type="ECO:0000313" key="3">
    <source>
        <dbReference type="Proteomes" id="UP000500767"/>
    </source>
</evidence>
<dbReference type="PANTHER" id="PTHR12277:SF81">
    <property type="entry name" value="PROTEIN ABHD13"/>
    <property type="match status" value="1"/>
</dbReference>
<dbReference type="AlphaFoldDB" id="A0A6M8HUD8"/>
<dbReference type="InterPro" id="IPR029058">
    <property type="entry name" value="AB_hydrolase_fold"/>
</dbReference>
<organism evidence="2 3">
    <name type="scientific">Lichenicola cladoniae</name>
    <dbReference type="NCBI Taxonomy" id="1484109"/>
    <lineage>
        <taxon>Bacteria</taxon>
        <taxon>Pseudomonadati</taxon>
        <taxon>Pseudomonadota</taxon>
        <taxon>Alphaproteobacteria</taxon>
        <taxon>Acetobacterales</taxon>
        <taxon>Acetobacteraceae</taxon>
        <taxon>Lichenicola</taxon>
    </lineage>
</organism>
<evidence type="ECO:0000259" key="1">
    <source>
        <dbReference type="Pfam" id="PF12146"/>
    </source>
</evidence>
<sequence length="288" mass="30508">MIGRLGLLAIPSTLAVVIYMSVVFGLSRHETGLLFQADRTPPDVANANVDGLQSVRVRTADGLDLTAWFLPPPPGQMTILYLHGNGGNLTNRIGRVRRMARQGNGLLFLEYRGYGGNPGTPSEDGLAADAAGALSFLRDNGIEGGHVVLYGESLGTGVAVRLATDHRVGGVILDSPYTSIANVAQSRFPLLPIKLLIRNRFDLIGRIARIEAPLLIVQGARDQVIPPAMGRAVYEAAVQPKTIWVAPDGTHDDVLESGGDPIVTSFIAGIRMASRLPGPSPAPKAGTR</sequence>
<keyword evidence="2" id="KW-0378">Hydrolase</keyword>
<accession>A0A6M8HUD8</accession>
<dbReference type="Proteomes" id="UP000500767">
    <property type="component" value="Chromosome"/>
</dbReference>
<evidence type="ECO:0000313" key="2">
    <source>
        <dbReference type="EMBL" id="QKE91815.1"/>
    </source>
</evidence>
<reference evidence="2 3" key="1">
    <citation type="journal article" date="2014" name="World J. Microbiol. Biotechnol.">
        <title>Biodiversity and physiological characteristics of Antarctic and Arctic lichens-associated bacteria.</title>
        <authorList>
            <person name="Lee Y.M."/>
            <person name="Kim E.H."/>
            <person name="Lee H.K."/>
            <person name="Hong S.G."/>
        </authorList>
    </citation>
    <scope>NUCLEOTIDE SEQUENCE [LARGE SCALE GENOMIC DNA]</scope>
    <source>
        <strain evidence="2 3">PAMC 26569</strain>
    </source>
</reference>
<gene>
    <name evidence="2" type="ORF">HN018_18840</name>
</gene>